<dbReference type="EMBL" id="UYYB01095035">
    <property type="protein sequence ID" value="VDM75205.1"/>
    <property type="molecule type" value="Genomic_DNA"/>
</dbReference>
<reference evidence="1 2" key="1">
    <citation type="submission" date="2018-11" db="EMBL/GenBank/DDBJ databases">
        <authorList>
            <consortium name="Pathogen Informatics"/>
        </authorList>
    </citation>
    <scope>NUCLEOTIDE SEQUENCE [LARGE SCALE GENOMIC DNA]</scope>
</reference>
<dbReference type="OrthoDB" id="5794013at2759"/>
<dbReference type="Proteomes" id="UP000270094">
    <property type="component" value="Unassembled WGS sequence"/>
</dbReference>
<name>A0A3P7KXV2_STRVU</name>
<accession>A0A3P7KXV2</accession>
<proteinExistence type="predicted"/>
<dbReference type="AlphaFoldDB" id="A0A3P7KXV2"/>
<evidence type="ECO:0000313" key="2">
    <source>
        <dbReference type="Proteomes" id="UP000270094"/>
    </source>
</evidence>
<keyword evidence="2" id="KW-1185">Reference proteome</keyword>
<organism evidence="1 2">
    <name type="scientific">Strongylus vulgaris</name>
    <name type="common">Blood worm</name>
    <dbReference type="NCBI Taxonomy" id="40348"/>
    <lineage>
        <taxon>Eukaryota</taxon>
        <taxon>Metazoa</taxon>
        <taxon>Ecdysozoa</taxon>
        <taxon>Nematoda</taxon>
        <taxon>Chromadorea</taxon>
        <taxon>Rhabditida</taxon>
        <taxon>Rhabditina</taxon>
        <taxon>Rhabditomorpha</taxon>
        <taxon>Strongyloidea</taxon>
        <taxon>Strongylidae</taxon>
        <taxon>Strongylus</taxon>
    </lineage>
</organism>
<gene>
    <name evidence="1" type="ORF">SVUK_LOCUS10203</name>
</gene>
<protein>
    <submittedName>
        <fullName evidence="1">Uncharacterized protein</fullName>
    </submittedName>
</protein>
<sequence>MWSFLKSPNKEDGRVTTDPALVERLLTVVDYTGGLYFLCSQYLRIRFFITSADWLEVRSSHHRRAIEPSMRWLLLLSAVVVVNSQRNLVDASLKFCEAFVQCSAVALLEERLCLGNSLLRPYWLPDSHDKNNCHEKLRNDYMMLEKMEEQLDNLLLDCLVKHTVPFTNEQMDQCNTNALKSTPRFSYGRNINYVPTQCFTGVEKRRERECGRVRSCCPALSK</sequence>
<evidence type="ECO:0000313" key="1">
    <source>
        <dbReference type="EMBL" id="VDM75205.1"/>
    </source>
</evidence>